<dbReference type="Proteomes" id="UP001620626">
    <property type="component" value="Unassembled WGS sequence"/>
</dbReference>
<evidence type="ECO:0000313" key="3">
    <source>
        <dbReference type="Proteomes" id="UP001620626"/>
    </source>
</evidence>
<organism evidence="2 3">
    <name type="scientific">Heterodera trifolii</name>
    <dbReference type="NCBI Taxonomy" id="157864"/>
    <lineage>
        <taxon>Eukaryota</taxon>
        <taxon>Metazoa</taxon>
        <taxon>Ecdysozoa</taxon>
        <taxon>Nematoda</taxon>
        <taxon>Chromadorea</taxon>
        <taxon>Rhabditida</taxon>
        <taxon>Tylenchina</taxon>
        <taxon>Tylenchomorpha</taxon>
        <taxon>Tylenchoidea</taxon>
        <taxon>Heteroderidae</taxon>
        <taxon>Heteroderinae</taxon>
        <taxon>Heterodera</taxon>
    </lineage>
</organism>
<sequence length="278" mass="32023">MGRLQRTIRQHDRLLRVGDQLSPPSPAPENEEEAEEWWAQPWPERGAVAPVAEDFYLIGGNHAIPFRAAAGRMAGKKGAACAKTIQPPAPPPPAPEDEEEEEEWWAQPWPEENEIRRSFYDVLLLVLFFFVLFGPPFPDEPEFERSLQNWMEAHIQHLQNTIHAPPPPPPQEEEDGQGEELDENDWANPWPENWNPADFVVTNTPGPVATAFKREWFKGDGMVRRKNLPIEYKVCWKDASSPQHGHDRIPSHRTKIVILPPSCKLLYLYVNFCDYHFK</sequence>
<name>A0ABD2J6N8_9BILA</name>
<gene>
    <name evidence="2" type="ORF">niasHT_036771</name>
</gene>
<evidence type="ECO:0000256" key="1">
    <source>
        <dbReference type="SAM" id="MobiDB-lite"/>
    </source>
</evidence>
<protein>
    <submittedName>
        <fullName evidence="2">Uncharacterized protein</fullName>
    </submittedName>
</protein>
<evidence type="ECO:0000313" key="2">
    <source>
        <dbReference type="EMBL" id="KAL3083778.1"/>
    </source>
</evidence>
<feature type="region of interest" description="Disordered" evidence="1">
    <location>
        <begin position="160"/>
        <end position="188"/>
    </location>
</feature>
<reference evidence="2 3" key="1">
    <citation type="submission" date="2024-10" db="EMBL/GenBank/DDBJ databases">
        <authorList>
            <person name="Kim D."/>
        </authorList>
    </citation>
    <scope>NUCLEOTIDE SEQUENCE [LARGE SCALE GENOMIC DNA]</scope>
    <source>
        <strain evidence="2">BH-2024</strain>
    </source>
</reference>
<feature type="region of interest" description="Disordered" evidence="1">
    <location>
        <begin position="1"/>
        <end position="36"/>
    </location>
</feature>
<dbReference type="AlphaFoldDB" id="A0ABD2J6N8"/>
<feature type="region of interest" description="Disordered" evidence="1">
    <location>
        <begin position="82"/>
        <end position="103"/>
    </location>
</feature>
<keyword evidence="3" id="KW-1185">Reference proteome</keyword>
<proteinExistence type="predicted"/>
<feature type="compositionally biased region" description="Acidic residues" evidence="1">
    <location>
        <begin position="171"/>
        <end position="185"/>
    </location>
</feature>
<accession>A0ABD2J6N8</accession>
<dbReference type="EMBL" id="JBICBT010001093">
    <property type="protein sequence ID" value="KAL3083778.1"/>
    <property type="molecule type" value="Genomic_DNA"/>
</dbReference>
<comment type="caution">
    <text evidence="2">The sequence shown here is derived from an EMBL/GenBank/DDBJ whole genome shotgun (WGS) entry which is preliminary data.</text>
</comment>